<dbReference type="RefSeq" id="WP_340328529.1">
    <property type="nucleotide sequence ID" value="NZ_JAZHOF010000002.1"/>
</dbReference>
<evidence type="ECO:0000313" key="2">
    <source>
        <dbReference type="Proteomes" id="UP001378188"/>
    </source>
</evidence>
<proteinExistence type="predicted"/>
<organism evidence="1 2">
    <name type="scientific">Microbaculum marinum</name>
    <dbReference type="NCBI Taxonomy" id="1764581"/>
    <lineage>
        <taxon>Bacteria</taxon>
        <taxon>Pseudomonadati</taxon>
        <taxon>Pseudomonadota</taxon>
        <taxon>Alphaproteobacteria</taxon>
        <taxon>Hyphomicrobiales</taxon>
        <taxon>Tepidamorphaceae</taxon>
        <taxon>Microbaculum</taxon>
    </lineage>
</organism>
<evidence type="ECO:0000313" key="1">
    <source>
        <dbReference type="EMBL" id="MEJ8570830.1"/>
    </source>
</evidence>
<dbReference type="AlphaFoldDB" id="A0AAW9RRD6"/>
<sequence length="809" mass="92143">MTKTRNNHYVPQWYQQGFFEPGQNTYSYLDLIPPQHVRSDGRVVTGRSKFVSPTSRAFCQRDLYSTFFGTSVNDEIERKLFGDIDTRGAHAVRAFVGDDASEQHRHFKTFFEYLDIQKIRTPKGLDWLSAQYPRLTQNELMFEMQGIRMMHCTIWTEGVREIVSAQDADVKFIVSDHPVTVYNYAIPPDGTGNCYPKEPSIALKGSQTVFPLNRDFCLILTNLEYAEEHSANPLEKRTFAGNYRNSMVRTDAFIRTRKLASQEVIRINRLLKARARRYIAAGKEEWLFPEISSAEPWADLRGTFLPPKNDLWRFGGEMYARFENGEVYYQDAFGRTEKEREFLRKKPPAKTPHSRDPCGCGSSRAFGACCERKPVALRPTWAERSIRERNLMLFTGISKILGLAEDRDWATVRREITDEKIKEVYGIYDALWPRETNLLAMLPKPDGLARGIYTGFLHPSFISNSALGLSLYFDELLIEHPFIHPRTVNKEFSPLEHPKTYRQEFLKSVILFMAIMPLVEQGLVTLFPDPCNFDFHLRDQMFEMAKFRSQGMRVDPDEEPGLAELMKDDHKRSMLLLPREALRRQVLRNSPELDEKAVEDLLDGFEMLREQDPLAVLQEGSLEGGEGGGQFTPFKLAPNFEISMYLAQATGSCIVTDSVFRWRELVTAAGRGTQGAPPLSQLRAGMEQADFIFPYDVQEIAAFAGRRVFRGYPDIMRKVFKYLSAFPKGGAKPNFEASLNAEFKRVHASTVQVAKKSGAQLSEARVSCLLPAGGIQDNTVNRLLLMSSSEHHLASVPMALFVKGNGAER</sequence>
<keyword evidence="2" id="KW-1185">Reference proteome</keyword>
<dbReference type="Proteomes" id="UP001378188">
    <property type="component" value="Unassembled WGS sequence"/>
</dbReference>
<name>A0AAW9RRD6_9HYPH</name>
<dbReference type="Pfam" id="PF14022">
    <property type="entry name" value="DUF4238"/>
    <property type="match status" value="1"/>
</dbReference>
<dbReference type="EMBL" id="JAZHOF010000002">
    <property type="protein sequence ID" value="MEJ8570830.1"/>
    <property type="molecule type" value="Genomic_DNA"/>
</dbReference>
<accession>A0AAW9RRD6</accession>
<protein>
    <submittedName>
        <fullName evidence="1">DUF4238 domain-containing protein</fullName>
    </submittedName>
</protein>
<dbReference type="InterPro" id="IPR025332">
    <property type="entry name" value="DUF4238"/>
</dbReference>
<comment type="caution">
    <text evidence="1">The sequence shown here is derived from an EMBL/GenBank/DDBJ whole genome shotgun (WGS) entry which is preliminary data.</text>
</comment>
<gene>
    <name evidence="1" type="ORF">V3328_05060</name>
</gene>
<reference evidence="1 2" key="1">
    <citation type="submission" date="2024-02" db="EMBL/GenBank/DDBJ databases">
        <title>Genome analysis and characterization of Microbaculum marinisediminis sp. nov., isolated from marine sediment.</title>
        <authorList>
            <person name="Du Z.-J."/>
            <person name="Ye Y.-Q."/>
            <person name="Zhang Z.-R."/>
            <person name="Yuan S.-M."/>
            <person name="Zhang X.-Y."/>
        </authorList>
    </citation>
    <scope>NUCLEOTIDE SEQUENCE [LARGE SCALE GENOMIC DNA]</scope>
    <source>
        <strain evidence="1 2">SDUM1044001</strain>
    </source>
</reference>